<comment type="similarity">
    <text evidence="1">Belongs to the mannose-6-phosphate isomerase type 2 family.</text>
</comment>
<keyword evidence="3" id="KW-0808">Transferase</keyword>
<dbReference type="Gene3D" id="3.90.550.10">
    <property type="entry name" value="Spore Coat Polysaccharide Biosynthesis Protein SpsA, Chain A"/>
    <property type="match status" value="1"/>
</dbReference>
<evidence type="ECO:0000256" key="6">
    <source>
        <dbReference type="ARBA" id="ARBA00023134"/>
    </source>
</evidence>
<dbReference type="GO" id="GO:0004475">
    <property type="term" value="F:mannose-1-phosphate guanylyltransferase (GTP) activity"/>
    <property type="evidence" value="ECO:0007669"/>
    <property type="project" value="UniProtKB-EC"/>
</dbReference>
<evidence type="ECO:0000256" key="1">
    <source>
        <dbReference type="ARBA" id="ARBA00006115"/>
    </source>
</evidence>
<dbReference type="InterPro" id="IPR054566">
    <property type="entry name" value="ManC/GMP-like_b-helix"/>
</dbReference>
<reference evidence="10 11" key="1">
    <citation type="submission" date="2019-03" db="EMBL/GenBank/DDBJ databases">
        <title>Genomic Encyclopedia of Type Strains, Phase IV (KMG-IV): sequencing the most valuable type-strain genomes for metagenomic binning, comparative biology and taxonomic classification.</title>
        <authorList>
            <person name="Goeker M."/>
        </authorList>
    </citation>
    <scope>NUCLEOTIDE SEQUENCE [LARGE SCALE GENOMIC DNA]</scope>
    <source>
        <strain evidence="10 11">DSM 100055</strain>
    </source>
</reference>
<organism evidence="10 11">
    <name type="scientific">Hypnocyclicus thermotrophus</name>
    <dbReference type="NCBI Taxonomy" id="1627895"/>
    <lineage>
        <taxon>Bacteria</taxon>
        <taxon>Fusobacteriati</taxon>
        <taxon>Fusobacteriota</taxon>
        <taxon>Fusobacteriia</taxon>
        <taxon>Fusobacteriales</taxon>
        <taxon>Fusobacteriaceae</taxon>
        <taxon>Hypnocyclicus</taxon>
    </lineage>
</organism>
<comment type="catalytic activity">
    <reaction evidence="7">
        <text>alpha-D-mannose 1-phosphate + GTP + H(+) = GDP-alpha-D-mannose + diphosphate</text>
        <dbReference type="Rhea" id="RHEA:15229"/>
        <dbReference type="ChEBI" id="CHEBI:15378"/>
        <dbReference type="ChEBI" id="CHEBI:33019"/>
        <dbReference type="ChEBI" id="CHEBI:37565"/>
        <dbReference type="ChEBI" id="CHEBI:57527"/>
        <dbReference type="ChEBI" id="CHEBI:58409"/>
        <dbReference type="EC" id="2.7.7.13"/>
    </reaction>
</comment>
<dbReference type="InterPro" id="IPR029044">
    <property type="entry name" value="Nucleotide-diphossugar_trans"/>
</dbReference>
<keyword evidence="4 10" id="KW-0548">Nucleotidyltransferase</keyword>
<dbReference type="GO" id="GO:0005525">
    <property type="term" value="F:GTP binding"/>
    <property type="evidence" value="ECO:0007669"/>
    <property type="project" value="UniProtKB-KW"/>
</dbReference>
<evidence type="ECO:0000256" key="7">
    <source>
        <dbReference type="ARBA" id="ARBA00047343"/>
    </source>
</evidence>
<dbReference type="PANTHER" id="PTHR46390">
    <property type="entry name" value="MANNOSE-1-PHOSPHATE GUANYLYLTRANSFERASE"/>
    <property type="match status" value="1"/>
</dbReference>
<evidence type="ECO:0000256" key="4">
    <source>
        <dbReference type="ARBA" id="ARBA00022695"/>
    </source>
</evidence>
<dbReference type="GO" id="GO:0009298">
    <property type="term" value="P:GDP-mannose biosynthetic process"/>
    <property type="evidence" value="ECO:0007669"/>
    <property type="project" value="TreeGrafter"/>
</dbReference>
<proteinExistence type="inferred from homology"/>
<evidence type="ECO:0000259" key="9">
    <source>
        <dbReference type="Pfam" id="PF22640"/>
    </source>
</evidence>
<dbReference type="Pfam" id="PF00483">
    <property type="entry name" value="NTP_transferase"/>
    <property type="match status" value="1"/>
</dbReference>
<dbReference type="PANTHER" id="PTHR46390:SF1">
    <property type="entry name" value="MANNOSE-1-PHOSPHATE GUANYLYLTRANSFERASE"/>
    <property type="match status" value="1"/>
</dbReference>
<accession>A0AA46DXY8</accession>
<dbReference type="CDD" id="cd02509">
    <property type="entry name" value="GDP-M1P_Guanylyltransferase"/>
    <property type="match status" value="1"/>
</dbReference>
<evidence type="ECO:0000259" key="8">
    <source>
        <dbReference type="Pfam" id="PF00483"/>
    </source>
</evidence>
<protein>
    <recommendedName>
        <fullName evidence="2">mannose-1-phosphate guanylyltransferase</fullName>
        <ecNumber evidence="2">2.7.7.13</ecNumber>
    </recommendedName>
</protein>
<keyword evidence="5" id="KW-0547">Nucleotide-binding</keyword>
<dbReference type="InterPro" id="IPR049577">
    <property type="entry name" value="GMPP_N"/>
</dbReference>
<dbReference type="EC" id="2.7.7.13" evidence="2"/>
<feature type="domain" description="MannoseP isomerase/GMP-like beta-helix" evidence="9">
    <location>
        <begin position="297"/>
        <end position="347"/>
    </location>
</feature>
<dbReference type="SUPFAM" id="SSF159283">
    <property type="entry name" value="Guanosine diphospho-D-mannose pyrophosphorylase/mannose-6-phosphate isomerase linker domain"/>
    <property type="match status" value="1"/>
</dbReference>
<dbReference type="SUPFAM" id="SSF53448">
    <property type="entry name" value="Nucleotide-diphospho-sugar transferases"/>
    <property type="match status" value="1"/>
</dbReference>
<dbReference type="InterPro" id="IPR051161">
    <property type="entry name" value="Mannose-6P_isomerase_type2"/>
</dbReference>
<name>A0AA46DXY8_9FUSO</name>
<dbReference type="Proteomes" id="UP000294678">
    <property type="component" value="Unassembled WGS sequence"/>
</dbReference>
<evidence type="ECO:0000256" key="5">
    <source>
        <dbReference type="ARBA" id="ARBA00022741"/>
    </source>
</evidence>
<dbReference type="AlphaFoldDB" id="A0AA46DXY8"/>
<dbReference type="InterPro" id="IPR005835">
    <property type="entry name" value="NTP_transferase_dom"/>
</dbReference>
<dbReference type="FunFam" id="3.90.550.10:FF:000046">
    <property type="entry name" value="Mannose-1-phosphate guanylyltransferase (GDP)"/>
    <property type="match status" value="1"/>
</dbReference>
<evidence type="ECO:0000313" key="10">
    <source>
        <dbReference type="EMBL" id="TDT69192.1"/>
    </source>
</evidence>
<evidence type="ECO:0000256" key="2">
    <source>
        <dbReference type="ARBA" id="ARBA00012387"/>
    </source>
</evidence>
<keyword evidence="11" id="KW-1185">Reference proteome</keyword>
<evidence type="ECO:0000256" key="3">
    <source>
        <dbReference type="ARBA" id="ARBA00022679"/>
    </source>
</evidence>
<dbReference type="Pfam" id="PF22640">
    <property type="entry name" value="ManC_GMP_beta-helix"/>
    <property type="match status" value="1"/>
</dbReference>
<dbReference type="EMBL" id="SOBG01000006">
    <property type="protein sequence ID" value="TDT69192.1"/>
    <property type="molecule type" value="Genomic_DNA"/>
</dbReference>
<sequence>MLTAFIMAGGSGQRFWPLSRNNKPKQLLKLISEKSMIRETVDRILPIIPAERIFIGTNIIQADSVKNELPFIPEENIIIEPLFKDTAAAIGYGTMIIDNKYKESEIIVLASDHLIKNEENFRKRLQSAAEEAKKGGIITLGIKPSRPETGYGYIETNGECYIGEPAPVKRFWEKPNLERAEEYVAAGNYLWNSGMFIFSSEVMLSSIEKYMPKHYSILCNIKNKICTGKYGLELSELVREDFEKFEKISIDFGVMEKSNNIKVIPVDFGWNDIGSFPALDEIFPCDENGNVVKNTHAININSKNNIIIGNNKKIIATLGVKDLVIVETDDALLVCDKNSAQQIKKLMPFLPKDNK</sequence>
<comment type="caution">
    <text evidence="10">The sequence shown here is derived from an EMBL/GenBank/DDBJ whole genome shotgun (WGS) entry which is preliminary data.</text>
</comment>
<feature type="domain" description="Nucleotidyl transferase" evidence="8">
    <location>
        <begin position="4"/>
        <end position="284"/>
    </location>
</feature>
<keyword evidence="6" id="KW-0342">GTP-binding</keyword>
<evidence type="ECO:0000313" key="11">
    <source>
        <dbReference type="Proteomes" id="UP000294678"/>
    </source>
</evidence>
<gene>
    <name evidence="10" type="ORF">EV215_1534</name>
</gene>
<dbReference type="RefSeq" id="WP_134113403.1">
    <property type="nucleotide sequence ID" value="NZ_SOBG01000006.1"/>
</dbReference>